<dbReference type="SMART" id="SM00490">
    <property type="entry name" value="HELICc"/>
    <property type="match status" value="1"/>
</dbReference>
<sequence length="71" mass="7593">LFSGINVSAVAGGQSIGVQRSVLKQFADGDVKVLCATSVAEEGIDIQKCNLVINYNYVTNEIAHVQRRGNL</sequence>
<dbReference type="WBParaSite" id="EVEC_0000435601-mRNA-1">
    <property type="protein sequence ID" value="EVEC_0000435601-mRNA-1"/>
    <property type="gene ID" value="EVEC_0000435601"/>
</dbReference>
<accession>A0A0N4V2V7</accession>
<dbReference type="SUPFAM" id="SSF52540">
    <property type="entry name" value="P-loop containing nucleoside triphosphate hydrolases"/>
    <property type="match status" value="1"/>
</dbReference>
<dbReference type="InterPro" id="IPR001650">
    <property type="entry name" value="Helicase_C-like"/>
</dbReference>
<dbReference type="PANTHER" id="PTHR14074:SF29">
    <property type="entry name" value="DICER-RELATED HELICASE"/>
    <property type="match status" value="1"/>
</dbReference>
<proteinExistence type="predicted"/>
<dbReference type="AlphaFoldDB" id="A0A0N4V2V7"/>
<protein>
    <submittedName>
        <fullName evidence="2">Helicase C-terminal domain-containing protein</fullName>
    </submittedName>
</protein>
<feature type="domain" description="Helicase C-terminal" evidence="1">
    <location>
        <begin position="1"/>
        <end position="71"/>
    </location>
</feature>
<dbReference type="PANTHER" id="PTHR14074">
    <property type="entry name" value="HELICASE WITH DEATH DOMAIN-RELATED"/>
    <property type="match status" value="1"/>
</dbReference>
<evidence type="ECO:0000313" key="2">
    <source>
        <dbReference type="WBParaSite" id="EVEC_0000435601-mRNA-1"/>
    </source>
</evidence>
<dbReference type="GO" id="GO:0005737">
    <property type="term" value="C:cytoplasm"/>
    <property type="evidence" value="ECO:0007669"/>
    <property type="project" value="TreeGrafter"/>
</dbReference>
<reference evidence="2" key="1">
    <citation type="submission" date="2017-02" db="UniProtKB">
        <authorList>
            <consortium name="WormBaseParasite"/>
        </authorList>
    </citation>
    <scope>IDENTIFICATION</scope>
</reference>
<organism evidence="2">
    <name type="scientific">Enterobius vermicularis</name>
    <name type="common">Human pinworm</name>
    <dbReference type="NCBI Taxonomy" id="51028"/>
    <lineage>
        <taxon>Eukaryota</taxon>
        <taxon>Metazoa</taxon>
        <taxon>Ecdysozoa</taxon>
        <taxon>Nematoda</taxon>
        <taxon>Chromadorea</taxon>
        <taxon>Rhabditida</taxon>
        <taxon>Spirurina</taxon>
        <taxon>Oxyuridomorpha</taxon>
        <taxon>Oxyuroidea</taxon>
        <taxon>Oxyuridae</taxon>
        <taxon>Enterobius</taxon>
    </lineage>
</organism>
<name>A0A0N4V2V7_ENTVE</name>
<dbReference type="Pfam" id="PF00271">
    <property type="entry name" value="Helicase_C"/>
    <property type="match status" value="1"/>
</dbReference>
<dbReference type="InterPro" id="IPR051363">
    <property type="entry name" value="RLR_Helicase"/>
</dbReference>
<dbReference type="Gene3D" id="3.40.50.300">
    <property type="entry name" value="P-loop containing nucleotide triphosphate hydrolases"/>
    <property type="match status" value="1"/>
</dbReference>
<evidence type="ECO:0000259" key="1">
    <source>
        <dbReference type="PROSITE" id="PS51194"/>
    </source>
</evidence>
<dbReference type="PROSITE" id="PS51194">
    <property type="entry name" value="HELICASE_CTER"/>
    <property type="match status" value="1"/>
</dbReference>
<dbReference type="InterPro" id="IPR027417">
    <property type="entry name" value="P-loop_NTPase"/>
</dbReference>